<dbReference type="GO" id="GO:0005509">
    <property type="term" value="F:calcium ion binding"/>
    <property type="evidence" value="ECO:0007669"/>
    <property type="project" value="InterPro"/>
</dbReference>
<dbReference type="PANTHER" id="PTHR10502">
    <property type="entry name" value="ANNEXIN"/>
    <property type="match status" value="1"/>
</dbReference>
<evidence type="ECO:0000256" key="5">
    <source>
        <dbReference type="ARBA" id="ARBA00023216"/>
    </source>
</evidence>
<dbReference type="EMBL" id="JACEEZ010006256">
    <property type="protein sequence ID" value="KAG0724906.1"/>
    <property type="molecule type" value="Genomic_DNA"/>
</dbReference>
<dbReference type="FunFam" id="1.10.220.10:FF:000002">
    <property type="entry name" value="Annexin"/>
    <property type="match status" value="1"/>
</dbReference>
<keyword evidence="6 7" id="KW-0111">Calcium/phospholipid-binding</keyword>
<keyword evidence="3 7" id="KW-0677">Repeat</keyword>
<dbReference type="InterPro" id="IPR001464">
    <property type="entry name" value="Annexin"/>
</dbReference>
<dbReference type="GO" id="GO:0005886">
    <property type="term" value="C:plasma membrane"/>
    <property type="evidence" value="ECO:0007669"/>
    <property type="project" value="TreeGrafter"/>
</dbReference>
<dbReference type="AlphaFoldDB" id="A0A8J5CXZ9"/>
<dbReference type="PRINTS" id="PR00196">
    <property type="entry name" value="ANNEXIN"/>
</dbReference>
<dbReference type="GO" id="GO:0005634">
    <property type="term" value="C:nucleus"/>
    <property type="evidence" value="ECO:0007669"/>
    <property type="project" value="TreeGrafter"/>
</dbReference>
<keyword evidence="2" id="KW-0597">Phosphoprotein</keyword>
<dbReference type="Gene3D" id="1.10.220.10">
    <property type="entry name" value="Annexin"/>
    <property type="match status" value="4"/>
</dbReference>
<dbReference type="GO" id="GO:0005544">
    <property type="term" value="F:calcium-dependent phospholipid binding"/>
    <property type="evidence" value="ECO:0007669"/>
    <property type="project" value="UniProtKB-KW"/>
</dbReference>
<organism evidence="8 9">
    <name type="scientific">Chionoecetes opilio</name>
    <name type="common">Atlantic snow crab</name>
    <name type="synonym">Cancer opilio</name>
    <dbReference type="NCBI Taxonomy" id="41210"/>
    <lineage>
        <taxon>Eukaryota</taxon>
        <taxon>Metazoa</taxon>
        <taxon>Ecdysozoa</taxon>
        <taxon>Arthropoda</taxon>
        <taxon>Crustacea</taxon>
        <taxon>Multicrustacea</taxon>
        <taxon>Malacostraca</taxon>
        <taxon>Eumalacostraca</taxon>
        <taxon>Eucarida</taxon>
        <taxon>Decapoda</taxon>
        <taxon>Pleocyemata</taxon>
        <taxon>Brachyura</taxon>
        <taxon>Eubrachyura</taxon>
        <taxon>Majoidea</taxon>
        <taxon>Majidae</taxon>
        <taxon>Chionoecetes</taxon>
    </lineage>
</organism>
<dbReference type="FunFam" id="1.10.220.10:FF:000005">
    <property type="entry name" value="Annexin"/>
    <property type="match status" value="1"/>
</dbReference>
<evidence type="ECO:0000256" key="6">
    <source>
        <dbReference type="ARBA" id="ARBA00023302"/>
    </source>
</evidence>
<evidence type="ECO:0000256" key="1">
    <source>
        <dbReference type="ARBA" id="ARBA00007831"/>
    </source>
</evidence>
<dbReference type="GO" id="GO:0001786">
    <property type="term" value="F:phosphatidylserine binding"/>
    <property type="evidence" value="ECO:0007669"/>
    <property type="project" value="TreeGrafter"/>
</dbReference>
<evidence type="ECO:0000256" key="2">
    <source>
        <dbReference type="ARBA" id="ARBA00022553"/>
    </source>
</evidence>
<keyword evidence="4 7" id="KW-0106">Calcium</keyword>
<evidence type="ECO:0000313" key="9">
    <source>
        <dbReference type="Proteomes" id="UP000770661"/>
    </source>
</evidence>
<dbReference type="Pfam" id="PF00191">
    <property type="entry name" value="Annexin"/>
    <property type="match status" value="4"/>
</dbReference>
<dbReference type="OrthoDB" id="37886at2759"/>
<comment type="similarity">
    <text evidence="1 7">Belongs to the annexin family.</text>
</comment>
<dbReference type="SMART" id="SM00335">
    <property type="entry name" value="ANX"/>
    <property type="match status" value="4"/>
</dbReference>
<dbReference type="FunFam" id="1.10.220.10:FF:000001">
    <property type="entry name" value="Annexin"/>
    <property type="match status" value="1"/>
</dbReference>
<sequence length="407" mass="44504">MTHSQGKLRHHFGEIPTVSPLAHCDPSSDASVLRKAMKGMGTDESAIIGVLAHRTSDQRQQIMLKYQQAYGREPQDAGKAGKVLTGDLVKDLKGELSGKFEEGIVALMTPLPLYLAHEIHNAISGIGTNERTLVEIMCTRNNASLMVIKNAYQHHYRKRLEENLSGDTSGDFRRLLISMCACSRDEQNCDPVLANNLAQQLYKAGVGKTGTDESEFNRILSSYSYPMLRCVFDEYKKIKGKSFGAALDSELSGDLKLGMKAIYDCIQNRAGFFAKELHDSMAGMGTKDRALIRLVVSRAEIDMGNIKENYQQMYNKSLEHAIKNDTSGDIKKLLLGMVEAVHRCCPCVLPFSGAREGVAQRRGGTVRRCGHKPMQGLAPGLGSGGPSVVSCPPLQISANKLEASGIK</sequence>
<evidence type="ECO:0000313" key="8">
    <source>
        <dbReference type="EMBL" id="KAG0724906.1"/>
    </source>
</evidence>
<dbReference type="PROSITE" id="PS00223">
    <property type="entry name" value="ANNEXIN_1"/>
    <property type="match status" value="1"/>
</dbReference>
<dbReference type="SUPFAM" id="SSF47874">
    <property type="entry name" value="Annexin"/>
    <property type="match status" value="1"/>
</dbReference>
<comment type="caution">
    <text evidence="8">The sequence shown here is derived from an EMBL/GenBank/DDBJ whole genome shotgun (WGS) entry which is preliminary data.</text>
</comment>
<gene>
    <name evidence="8" type="primary">AnxB9</name>
    <name evidence="8" type="ORF">GWK47_039621</name>
</gene>
<dbReference type="PROSITE" id="PS51897">
    <property type="entry name" value="ANNEXIN_2"/>
    <property type="match status" value="4"/>
</dbReference>
<comment type="domain">
    <text evidence="7">A pair of annexin repeats may form one binding site for calcium and phospholipid.</text>
</comment>
<evidence type="ECO:0000256" key="3">
    <source>
        <dbReference type="ARBA" id="ARBA00022737"/>
    </source>
</evidence>
<dbReference type="InterPro" id="IPR018502">
    <property type="entry name" value="Annexin_repeat"/>
</dbReference>
<dbReference type="GO" id="GO:0012506">
    <property type="term" value="C:vesicle membrane"/>
    <property type="evidence" value="ECO:0007669"/>
    <property type="project" value="TreeGrafter"/>
</dbReference>
<proteinExistence type="inferred from homology"/>
<dbReference type="FunFam" id="1.10.220.10:FF:000003">
    <property type="entry name" value="Annexin"/>
    <property type="match status" value="1"/>
</dbReference>
<dbReference type="InterPro" id="IPR037104">
    <property type="entry name" value="Annexin_sf"/>
</dbReference>
<evidence type="ECO:0000256" key="7">
    <source>
        <dbReference type="RuleBase" id="RU003540"/>
    </source>
</evidence>
<name>A0A8J5CXZ9_CHIOP</name>
<protein>
    <recommendedName>
        <fullName evidence="7">Annexin</fullName>
    </recommendedName>
</protein>
<accession>A0A8J5CXZ9</accession>
<keyword evidence="9" id="KW-1185">Reference proteome</keyword>
<evidence type="ECO:0000256" key="4">
    <source>
        <dbReference type="ARBA" id="ARBA00022837"/>
    </source>
</evidence>
<dbReference type="InterPro" id="IPR018252">
    <property type="entry name" value="Annexin_repeat_CS"/>
</dbReference>
<dbReference type="PANTHER" id="PTHR10502:SF102">
    <property type="entry name" value="ANNEXIN B11"/>
    <property type="match status" value="1"/>
</dbReference>
<dbReference type="GO" id="GO:0005737">
    <property type="term" value="C:cytoplasm"/>
    <property type="evidence" value="ECO:0007669"/>
    <property type="project" value="TreeGrafter"/>
</dbReference>
<dbReference type="Proteomes" id="UP000770661">
    <property type="component" value="Unassembled WGS sequence"/>
</dbReference>
<reference evidence="8" key="1">
    <citation type="submission" date="2020-07" db="EMBL/GenBank/DDBJ databases">
        <title>The High-quality genome of the commercially important snow crab, Chionoecetes opilio.</title>
        <authorList>
            <person name="Jeong J.-H."/>
            <person name="Ryu S."/>
        </authorList>
    </citation>
    <scope>NUCLEOTIDE SEQUENCE</scope>
    <source>
        <strain evidence="8">MADBK_172401_WGS</strain>
        <tissue evidence="8">Digestive gland</tissue>
    </source>
</reference>
<keyword evidence="5 7" id="KW-0041">Annexin</keyword>